<feature type="binding site" evidence="6">
    <location>
        <position position="60"/>
    </location>
    <ligand>
        <name>molybdate</name>
        <dbReference type="ChEBI" id="CHEBI:36264"/>
    </ligand>
</feature>
<keyword evidence="3 6" id="KW-0479">Metal-binding</keyword>
<dbReference type="CDD" id="cd13539">
    <property type="entry name" value="PBP2_AvModA"/>
    <property type="match status" value="1"/>
</dbReference>
<comment type="subunit">
    <text evidence="5">The complex is composed of two ATP-binding proteins (ModC), two transmembrane proteins (ModB) and a solute-binding protein (ModA).</text>
</comment>
<dbReference type="GO" id="GO:0046872">
    <property type="term" value="F:metal ion binding"/>
    <property type="evidence" value="ECO:0007669"/>
    <property type="project" value="UniProtKB-KW"/>
</dbReference>
<gene>
    <name evidence="8" type="primary">modA</name>
    <name evidence="8" type="ORF">MBHS_04757</name>
</gene>
<evidence type="ECO:0000256" key="2">
    <source>
        <dbReference type="ARBA" id="ARBA00022505"/>
    </source>
</evidence>
<dbReference type="NCBIfam" id="TIGR01256">
    <property type="entry name" value="modA"/>
    <property type="match status" value="1"/>
</dbReference>
<keyword evidence="9" id="KW-1185">Reference proteome</keyword>
<dbReference type="FunFam" id="3.40.190.10:FF:000035">
    <property type="entry name" value="Molybdate ABC transporter substrate-binding protein"/>
    <property type="match status" value="1"/>
</dbReference>
<feature type="signal peptide" evidence="7">
    <location>
        <begin position="1"/>
        <end position="22"/>
    </location>
</feature>
<feature type="binding site" evidence="6">
    <location>
        <position position="166"/>
    </location>
    <ligand>
        <name>molybdate</name>
        <dbReference type="ChEBI" id="CHEBI:36264"/>
    </ligand>
</feature>
<dbReference type="PANTHER" id="PTHR30632:SF14">
    <property type="entry name" value="TUNGSTATE_MOLYBDATE_CHROMATE-BINDING PROTEIN MODA"/>
    <property type="match status" value="1"/>
</dbReference>
<accession>A0A1H6FIM6</accession>
<feature type="chain" id="PRO_5014608422" evidence="7">
    <location>
        <begin position="23"/>
        <end position="248"/>
    </location>
</feature>
<evidence type="ECO:0000313" key="8">
    <source>
        <dbReference type="EMBL" id="SEH08864.1"/>
    </source>
</evidence>
<evidence type="ECO:0000256" key="6">
    <source>
        <dbReference type="PIRSR" id="PIRSR004846-1"/>
    </source>
</evidence>
<dbReference type="Proteomes" id="UP000236724">
    <property type="component" value="Unassembled WGS sequence"/>
</dbReference>
<dbReference type="Gene3D" id="3.40.190.10">
    <property type="entry name" value="Periplasmic binding protein-like II"/>
    <property type="match status" value="2"/>
</dbReference>
<keyword evidence="2 6" id="KW-0500">Molybdenum</keyword>
<proteinExistence type="inferred from homology"/>
<sequence length="248" mass="27248">MIALKKIWLSILLALIFTPYVAAEDVHIAVAANFTAAMKEISRAFERESGHKTRVSFGSTGKLYAQIVNNAPFELFLAAGQERPRLLYEQAVSEQKPITYAIGKLVLWSRDAQREVSLAALQAGDFKRLALGNPKTAPYGTAAAQVLKHLQLGQALRKKWVLGESIAQAYQFVATGNAELGFVALAQVSLNDSGARWLVPQSYYEPIRQNAILLKRGRNNPAASAFWSYLQSPAAQAIIQQFGYAIPQ</sequence>
<reference evidence="8 9" key="1">
    <citation type="submission" date="2016-10" db="EMBL/GenBank/DDBJ databases">
        <authorList>
            <person name="de Groot N.N."/>
        </authorList>
    </citation>
    <scope>NUCLEOTIDE SEQUENCE [LARGE SCALE GENOMIC DNA]</scope>
    <source>
        <strain evidence="8">MBHS1</strain>
    </source>
</reference>
<evidence type="ECO:0000256" key="7">
    <source>
        <dbReference type="SAM" id="SignalP"/>
    </source>
</evidence>
<evidence type="ECO:0000256" key="5">
    <source>
        <dbReference type="ARBA" id="ARBA00062515"/>
    </source>
</evidence>
<dbReference type="EMBL" id="FMSV02000556">
    <property type="protein sequence ID" value="SEH08864.1"/>
    <property type="molecule type" value="Genomic_DNA"/>
</dbReference>
<evidence type="ECO:0000256" key="3">
    <source>
        <dbReference type="ARBA" id="ARBA00022723"/>
    </source>
</evidence>
<evidence type="ECO:0000256" key="1">
    <source>
        <dbReference type="ARBA" id="ARBA00009175"/>
    </source>
</evidence>
<evidence type="ECO:0000256" key="4">
    <source>
        <dbReference type="ARBA" id="ARBA00022729"/>
    </source>
</evidence>
<dbReference type="InterPro" id="IPR005950">
    <property type="entry name" value="ModA"/>
</dbReference>
<protein>
    <submittedName>
        <fullName evidence="8">Molybdate-binding periplasmic protein</fullName>
    </submittedName>
</protein>
<dbReference type="InterPro" id="IPR044084">
    <property type="entry name" value="AvModA-like_subst-bd"/>
</dbReference>
<dbReference type="RefSeq" id="WP_286019586.1">
    <property type="nucleotide sequence ID" value="NZ_FMSV02000556.1"/>
</dbReference>
<evidence type="ECO:0000313" key="9">
    <source>
        <dbReference type="Proteomes" id="UP000236724"/>
    </source>
</evidence>
<keyword evidence="4 7" id="KW-0732">Signal</keyword>
<name>A0A1H6FIM6_9GAMM</name>
<dbReference type="PIRSF" id="PIRSF004846">
    <property type="entry name" value="ModA"/>
    <property type="match status" value="1"/>
</dbReference>
<organism evidence="8 9">
    <name type="scientific">Candidatus Venteria ishoeyi</name>
    <dbReference type="NCBI Taxonomy" id="1899563"/>
    <lineage>
        <taxon>Bacteria</taxon>
        <taxon>Pseudomonadati</taxon>
        <taxon>Pseudomonadota</taxon>
        <taxon>Gammaproteobacteria</taxon>
        <taxon>Thiotrichales</taxon>
        <taxon>Thiotrichaceae</taxon>
        <taxon>Venteria</taxon>
    </lineage>
</organism>
<dbReference type="InterPro" id="IPR050682">
    <property type="entry name" value="ModA/WtpA"/>
</dbReference>
<dbReference type="GO" id="GO:0015689">
    <property type="term" value="P:molybdate ion transport"/>
    <property type="evidence" value="ECO:0007669"/>
    <property type="project" value="InterPro"/>
</dbReference>
<dbReference type="GO" id="GO:1901359">
    <property type="term" value="F:tungstate binding"/>
    <property type="evidence" value="ECO:0007669"/>
    <property type="project" value="UniProtKB-ARBA"/>
</dbReference>
<dbReference type="PANTHER" id="PTHR30632">
    <property type="entry name" value="MOLYBDATE-BINDING PERIPLASMIC PROTEIN"/>
    <property type="match status" value="1"/>
</dbReference>
<comment type="similarity">
    <text evidence="1">Belongs to the bacterial solute-binding protein ModA family.</text>
</comment>
<dbReference type="AlphaFoldDB" id="A0A1H6FIM6"/>
<dbReference type="GO" id="GO:0030973">
    <property type="term" value="F:molybdate ion binding"/>
    <property type="evidence" value="ECO:0007669"/>
    <property type="project" value="InterPro"/>
</dbReference>
<dbReference type="SUPFAM" id="SSF53850">
    <property type="entry name" value="Periplasmic binding protein-like II"/>
    <property type="match status" value="1"/>
</dbReference>
<dbReference type="Pfam" id="PF13531">
    <property type="entry name" value="SBP_bac_11"/>
    <property type="match status" value="1"/>
</dbReference>